<feature type="compositionally biased region" description="Polar residues" evidence="1">
    <location>
        <begin position="1383"/>
        <end position="1394"/>
    </location>
</feature>
<feature type="compositionally biased region" description="Polar residues" evidence="1">
    <location>
        <begin position="1176"/>
        <end position="1205"/>
    </location>
</feature>
<feature type="compositionally biased region" description="Polar residues" evidence="1">
    <location>
        <begin position="674"/>
        <end position="691"/>
    </location>
</feature>
<feature type="region of interest" description="Disordered" evidence="1">
    <location>
        <begin position="134"/>
        <end position="156"/>
    </location>
</feature>
<proteinExistence type="predicted"/>
<dbReference type="InterPro" id="IPR041489">
    <property type="entry name" value="PDZ_6"/>
</dbReference>
<feature type="region of interest" description="Disordered" evidence="1">
    <location>
        <begin position="818"/>
        <end position="954"/>
    </location>
</feature>
<evidence type="ECO:0000313" key="3">
    <source>
        <dbReference type="EMBL" id="THD27600.1"/>
    </source>
</evidence>
<feature type="region of interest" description="Disordered" evidence="1">
    <location>
        <begin position="550"/>
        <end position="724"/>
    </location>
</feature>
<feature type="region of interest" description="Disordered" evidence="1">
    <location>
        <begin position="744"/>
        <end position="765"/>
    </location>
</feature>
<organism evidence="3 4">
    <name type="scientific">Fasciola hepatica</name>
    <name type="common">Liver fluke</name>
    <dbReference type="NCBI Taxonomy" id="6192"/>
    <lineage>
        <taxon>Eukaryota</taxon>
        <taxon>Metazoa</taxon>
        <taxon>Spiralia</taxon>
        <taxon>Lophotrochozoa</taxon>
        <taxon>Platyhelminthes</taxon>
        <taxon>Trematoda</taxon>
        <taxon>Digenea</taxon>
        <taxon>Plagiorchiida</taxon>
        <taxon>Echinostomata</taxon>
        <taxon>Echinostomatoidea</taxon>
        <taxon>Fasciolidae</taxon>
        <taxon>Fasciola</taxon>
    </lineage>
</organism>
<evidence type="ECO:0000256" key="1">
    <source>
        <dbReference type="SAM" id="MobiDB-lite"/>
    </source>
</evidence>
<feature type="compositionally biased region" description="Basic and acidic residues" evidence="1">
    <location>
        <begin position="443"/>
        <end position="452"/>
    </location>
</feature>
<feature type="compositionally biased region" description="Polar residues" evidence="1">
    <location>
        <begin position="565"/>
        <end position="583"/>
    </location>
</feature>
<feature type="compositionally biased region" description="Low complexity" evidence="1">
    <location>
        <begin position="1011"/>
        <end position="1027"/>
    </location>
</feature>
<dbReference type="Proteomes" id="UP000230066">
    <property type="component" value="Unassembled WGS sequence"/>
</dbReference>
<dbReference type="PANTHER" id="PTHR15545">
    <property type="entry name" value="PDZ DOMAIN CONTAINING RING FINGER PROTEIN 3, 4"/>
    <property type="match status" value="1"/>
</dbReference>
<feature type="compositionally biased region" description="Polar residues" evidence="1">
    <location>
        <begin position="744"/>
        <end position="764"/>
    </location>
</feature>
<feature type="region of interest" description="Disordered" evidence="1">
    <location>
        <begin position="427"/>
        <end position="471"/>
    </location>
</feature>
<gene>
    <name evidence="3" type="ORF">D915_001377</name>
</gene>
<dbReference type="PANTHER" id="PTHR15545:SF8">
    <property type="entry name" value="SLO-INTERACTING PROTEIN 1"/>
    <property type="match status" value="1"/>
</dbReference>
<dbReference type="InterPro" id="IPR051971">
    <property type="entry name" value="E3_ubiquitin-PDZ_ligase"/>
</dbReference>
<sequence>MDFVILKVNGEDLRNATHDQAIQAFRQAKEPIIVEVARRGPSTDNATPIRDPACADLPLHPSNEERLSQHSKTLSTGVQTDITAEEATLAAMAAAALTTEDIRAALSLRHSGVPSSETVFSSSMSGLLDIVELDAEEDEDEVEEDEDEDLEDEDEEDVGIIQLDSSNGVDENDTNDNCEQHLLNAKDNLVPKDGFGGNLLANGKATNIISSKCKSINTTGLSSAIDCSQLDQYNRQNCVCQEAVNEQYDRHEYHKLMAHYQTRVAPHQEQPARSPTYWTSLPLEHIQFTEIKLVRNTPAEKFGLTLCYRNTEGDPENCDVYVGEIEPDSVASRCGDILLGDRIIKINGELIKSRFHVIDLFGQSNDVATLLIARQHPLNPRTETIDPGSTSFSGVFQPNPHHPSHPTVHSPVAMYPLTRSIRKTQNEFNELNRPDQDSGIGRTTDESARTEESSEQEVELDHTSRLTCNSSTDKNTMGWPLLHPLQSGIQSSAADLSQSYLTSPNPPCDVFANYNPVDPIDQELVQLGRLMQSLAVHCRQLVQTKFAYRSPCGADTPTEAPPRTVETNDTSVGHLPKSNTVPVSSTNTASSSSSANSSASSSNARQSGESAQVTPRVPRMGTRMEPGVITYSGLTDFPLPSVNRTKANTRTHAEQNQVSSSEMQKQNDKESFNLDPNSKKNFLSNDLTQSGCFDKLPESYPGPEERRHTPSGQTSAYCTGESIRSHPETVGVGIRLWQPTEHITSSSVDGNSNNPERTGDSSGWTGPVAASLSDLDGSLLSLAATVPSVQNFFPTTSESIASSSHILAESLSPLSNWSIDGSSQSNQRCIGQTTRPHPNNNTTTVSGLRHLSADGSRDRLGSGGLPPQSESPKRPVREGGVGGSSGQTLSSADSLSANQAVSALTGSEGKLPSSLEDHSPFRNDHHQHYHHRHLHRRRPASNEPRSRQKVEYSSENPEICLISVDSAENSNEKLNRNVDLKSHPDPELLSNLTEQICTQNSTPPYLPLVQTGTNGNAATASGTSNSSPHSGQDSSTAQQCFCLPYMSPHRQHKNINAKPSATGVRPTCASRRTGYLPAGLPPHPPPPLAAPVAPALPPPPPPTIPPPPPDQCIHPYEFYDHFCSKTSVLGQPVWSHLRSMPTKIGSQLSNQPKNNSTEENLLSDIYETPYASVTVNEEPTAKNGDSNPPRTTDPSNPRGSETTGRNKPGVPNQRYDYTQLQQTDWLLENSRFYSSFGPNASGAAGVALSPVPGPHCPAPYTSLLHAFERFDLGYHYSQMPLYTSAQHTHPQMHIPGPQDEPTAATNVMEWVVKKRPDGSRYITRRPIRNRLLKERARRVAEERSGLTTDDDAVSELKVGRYWNRTERRKQLEKARADRKKRQTTVVAATTSCSRPPNEAPKNAPPSHPAQSADLITMTTV</sequence>
<feature type="compositionally biased region" description="Polar residues" evidence="1">
    <location>
        <begin position="886"/>
        <end position="905"/>
    </location>
</feature>
<feature type="compositionally biased region" description="Basic and acidic residues" evidence="1">
    <location>
        <begin position="915"/>
        <end position="926"/>
    </location>
</feature>
<dbReference type="Pfam" id="PF17820">
    <property type="entry name" value="PDZ_6"/>
    <property type="match status" value="1"/>
</dbReference>
<feature type="domain" description="PDZ" evidence="2">
    <location>
        <begin position="290"/>
        <end position="376"/>
    </location>
</feature>
<dbReference type="InterPro" id="IPR001478">
    <property type="entry name" value="PDZ"/>
</dbReference>
<feature type="domain" description="PDZ" evidence="2">
    <location>
        <begin position="5"/>
        <end position="40"/>
    </location>
</feature>
<feature type="compositionally biased region" description="Basic residues" evidence="1">
    <location>
        <begin position="927"/>
        <end position="939"/>
    </location>
</feature>
<reference evidence="3" key="1">
    <citation type="submission" date="2019-03" db="EMBL/GenBank/DDBJ databases">
        <title>Improved annotation for the trematode Fasciola hepatica.</title>
        <authorList>
            <person name="Choi Y.-J."/>
            <person name="Martin J."/>
            <person name="Mitreva M."/>
        </authorList>
    </citation>
    <scope>NUCLEOTIDE SEQUENCE [LARGE SCALE GENOMIC DNA]</scope>
</reference>
<feature type="compositionally biased region" description="Polar residues" evidence="1">
    <location>
        <begin position="818"/>
        <end position="838"/>
    </location>
</feature>
<comment type="caution">
    <text evidence="3">The sequence shown here is derived from an EMBL/GenBank/DDBJ whole genome shotgun (WGS) entry which is preliminary data.</text>
</comment>
<protein>
    <submittedName>
        <fullName evidence="3">PDZ domain-containing protein 4</fullName>
    </submittedName>
</protein>
<evidence type="ECO:0000313" key="4">
    <source>
        <dbReference type="Proteomes" id="UP000230066"/>
    </source>
</evidence>
<feature type="region of interest" description="Disordered" evidence="1">
    <location>
        <begin position="1367"/>
        <end position="1420"/>
    </location>
</feature>
<dbReference type="SMART" id="SM00228">
    <property type="entry name" value="PDZ"/>
    <property type="match status" value="1"/>
</dbReference>
<evidence type="ECO:0000259" key="2">
    <source>
        <dbReference type="PROSITE" id="PS50106"/>
    </source>
</evidence>
<feature type="region of interest" description="Disordered" evidence="1">
    <location>
        <begin position="1006"/>
        <end position="1035"/>
    </location>
</feature>
<feature type="compositionally biased region" description="Polar residues" evidence="1">
    <location>
        <begin position="642"/>
        <end position="664"/>
    </location>
</feature>
<dbReference type="SUPFAM" id="SSF50156">
    <property type="entry name" value="PDZ domain-like"/>
    <property type="match status" value="2"/>
</dbReference>
<dbReference type="PROSITE" id="PS50106">
    <property type="entry name" value="PDZ"/>
    <property type="match status" value="2"/>
</dbReference>
<feature type="region of interest" description="Disordered" evidence="1">
    <location>
        <begin position="1176"/>
        <end position="1213"/>
    </location>
</feature>
<name>A0A4E0S3K5_FASHE</name>
<feature type="compositionally biased region" description="Basic and acidic residues" evidence="1">
    <location>
        <begin position="851"/>
        <end position="860"/>
    </location>
</feature>
<accession>A0A4E0S3K5</accession>
<feature type="compositionally biased region" description="Low complexity" evidence="1">
    <location>
        <begin position="584"/>
        <end position="604"/>
    </location>
</feature>
<dbReference type="Gene3D" id="2.30.42.10">
    <property type="match status" value="2"/>
</dbReference>
<dbReference type="InterPro" id="IPR036034">
    <property type="entry name" value="PDZ_sf"/>
</dbReference>
<dbReference type="EMBL" id="JXXN02000373">
    <property type="protein sequence ID" value="THD27600.1"/>
    <property type="molecule type" value="Genomic_DNA"/>
</dbReference>
<keyword evidence="4" id="KW-1185">Reference proteome</keyword>